<protein>
    <recommendedName>
        <fullName evidence="4">DUF2269 domain-containing protein</fullName>
    </recommendedName>
</protein>
<dbReference type="EMBL" id="JBHSRF010000036">
    <property type="protein sequence ID" value="MFC6084063.1"/>
    <property type="molecule type" value="Genomic_DNA"/>
</dbReference>
<evidence type="ECO:0000256" key="1">
    <source>
        <dbReference type="SAM" id="Phobius"/>
    </source>
</evidence>
<feature type="transmembrane region" description="Helical" evidence="1">
    <location>
        <begin position="12"/>
        <end position="33"/>
    </location>
</feature>
<comment type="caution">
    <text evidence="2">The sequence shown here is derived from an EMBL/GenBank/DDBJ whole genome shotgun (WGS) entry which is preliminary data.</text>
</comment>
<proteinExistence type="predicted"/>
<keyword evidence="1" id="KW-0472">Membrane</keyword>
<accession>A0ABW1NMH4</accession>
<feature type="transmembrane region" description="Helical" evidence="1">
    <location>
        <begin position="131"/>
        <end position="151"/>
    </location>
</feature>
<evidence type="ECO:0000313" key="2">
    <source>
        <dbReference type="EMBL" id="MFC6084063.1"/>
    </source>
</evidence>
<evidence type="ECO:0008006" key="4">
    <source>
        <dbReference type="Google" id="ProtNLM"/>
    </source>
</evidence>
<keyword evidence="3" id="KW-1185">Reference proteome</keyword>
<keyword evidence="1" id="KW-1133">Transmembrane helix</keyword>
<dbReference type="Proteomes" id="UP001596137">
    <property type="component" value="Unassembled WGS sequence"/>
</dbReference>
<feature type="transmembrane region" description="Helical" evidence="1">
    <location>
        <begin position="53"/>
        <end position="74"/>
    </location>
</feature>
<feature type="transmembrane region" description="Helical" evidence="1">
    <location>
        <begin position="86"/>
        <end position="111"/>
    </location>
</feature>
<keyword evidence="1" id="KW-0812">Transmembrane</keyword>
<name>A0ABW1NMH4_9ACTN</name>
<evidence type="ECO:0000313" key="3">
    <source>
        <dbReference type="Proteomes" id="UP001596137"/>
    </source>
</evidence>
<organism evidence="2 3">
    <name type="scientific">Sphaerisporangium aureirubrum</name>
    <dbReference type="NCBI Taxonomy" id="1544736"/>
    <lineage>
        <taxon>Bacteria</taxon>
        <taxon>Bacillati</taxon>
        <taxon>Actinomycetota</taxon>
        <taxon>Actinomycetes</taxon>
        <taxon>Streptosporangiales</taxon>
        <taxon>Streptosporangiaceae</taxon>
        <taxon>Sphaerisporangium</taxon>
    </lineage>
</organism>
<sequence>MPPALRKLTLTVHVSLSVGWLGAIAVFLALAVLELAAPDERTARATYLVMAPTAWFVLVPLSLAALVTGLVQSLGTNWGLFRHYWIIFKLTINILAATVVVLYAGSVSHLADMAAAPDESAADALWRTPSPLLHAVGGLLLVIGAVVLSVYKPRGVTPYGRRRERAIGRTS</sequence>
<dbReference type="RefSeq" id="WP_380756726.1">
    <property type="nucleotide sequence ID" value="NZ_JBHSRF010000036.1"/>
</dbReference>
<gene>
    <name evidence="2" type="ORF">ACFP1K_23075</name>
</gene>
<reference evidence="3" key="1">
    <citation type="journal article" date="2019" name="Int. J. Syst. Evol. Microbiol.">
        <title>The Global Catalogue of Microorganisms (GCM) 10K type strain sequencing project: providing services to taxonomists for standard genome sequencing and annotation.</title>
        <authorList>
            <consortium name="The Broad Institute Genomics Platform"/>
            <consortium name="The Broad Institute Genome Sequencing Center for Infectious Disease"/>
            <person name="Wu L."/>
            <person name="Ma J."/>
        </authorList>
    </citation>
    <scope>NUCLEOTIDE SEQUENCE [LARGE SCALE GENOMIC DNA]</scope>
    <source>
        <strain evidence="3">JCM 30346</strain>
    </source>
</reference>